<dbReference type="AlphaFoldDB" id="A0A1G1ZCP5"/>
<dbReference type="GO" id="GO:0009380">
    <property type="term" value="C:excinuclease repair complex"/>
    <property type="evidence" value="ECO:0007669"/>
    <property type="project" value="TreeGrafter"/>
</dbReference>
<keyword evidence="5" id="KW-0234">DNA repair</keyword>
<evidence type="ECO:0000259" key="8">
    <source>
        <dbReference type="PROSITE" id="PS50165"/>
    </source>
</evidence>
<feature type="domain" description="UvrC family homology region profile" evidence="8">
    <location>
        <begin position="193"/>
        <end position="336"/>
    </location>
</feature>
<dbReference type="EMBL" id="MHJA01000003">
    <property type="protein sequence ID" value="OGY61650.1"/>
    <property type="molecule type" value="Genomic_DNA"/>
</dbReference>
<dbReference type="PANTHER" id="PTHR30562:SF1">
    <property type="entry name" value="UVRABC SYSTEM PROTEIN C"/>
    <property type="match status" value="1"/>
</dbReference>
<dbReference type="PANTHER" id="PTHR30562">
    <property type="entry name" value="UVRC/OXIDOREDUCTASE"/>
    <property type="match status" value="1"/>
</dbReference>
<dbReference type="STRING" id="1797692.A3I33_00990"/>
<dbReference type="Proteomes" id="UP000176544">
    <property type="component" value="Unassembled WGS sequence"/>
</dbReference>
<organism evidence="9 10">
    <name type="scientific">Candidatus Colwellbacteria bacterium RIFCSPLOWO2_02_FULL_45_11</name>
    <dbReference type="NCBI Taxonomy" id="1797692"/>
    <lineage>
        <taxon>Bacteria</taxon>
        <taxon>Candidatus Colwelliibacteriota</taxon>
    </lineage>
</organism>
<dbReference type="FunFam" id="3.40.1440.10:FF:000001">
    <property type="entry name" value="UvrABC system protein C"/>
    <property type="match status" value="1"/>
</dbReference>
<feature type="domain" description="UVR" evidence="6">
    <location>
        <begin position="197"/>
        <end position="232"/>
    </location>
</feature>
<evidence type="ECO:0000256" key="5">
    <source>
        <dbReference type="ARBA" id="ARBA00023204"/>
    </source>
</evidence>
<keyword evidence="3" id="KW-0228">DNA excision</keyword>
<feature type="domain" description="GIY-YIG" evidence="7">
    <location>
        <begin position="8"/>
        <end position="85"/>
    </location>
</feature>
<dbReference type="Gene3D" id="3.40.1440.10">
    <property type="entry name" value="GIY-YIG endonuclease"/>
    <property type="match status" value="1"/>
</dbReference>
<evidence type="ECO:0000256" key="2">
    <source>
        <dbReference type="ARBA" id="ARBA00022763"/>
    </source>
</evidence>
<dbReference type="PROSITE" id="PS50165">
    <property type="entry name" value="UVRC"/>
    <property type="match status" value="1"/>
</dbReference>
<dbReference type="SMART" id="SM00465">
    <property type="entry name" value="GIYc"/>
    <property type="match status" value="1"/>
</dbReference>
<dbReference type="Pfam" id="PF02151">
    <property type="entry name" value="UVR"/>
    <property type="match status" value="1"/>
</dbReference>
<dbReference type="InterPro" id="IPR001943">
    <property type="entry name" value="UVR_dom"/>
</dbReference>
<evidence type="ECO:0000259" key="6">
    <source>
        <dbReference type="PROSITE" id="PS50151"/>
    </source>
</evidence>
<dbReference type="InterPro" id="IPR001162">
    <property type="entry name" value="UvrC_RNase_H_dom"/>
</dbReference>
<dbReference type="Pfam" id="PF08459">
    <property type="entry name" value="UvrC_RNaseH_dom"/>
    <property type="match status" value="1"/>
</dbReference>
<evidence type="ECO:0000256" key="1">
    <source>
        <dbReference type="ARBA" id="ARBA00022490"/>
    </source>
</evidence>
<dbReference type="PROSITE" id="PS50164">
    <property type="entry name" value="GIY_YIG"/>
    <property type="match status" value="1"/>
</dbReference>
<gene>
    <name evidence="9" type="ORF">A3I33_00990</name>
</gene>
<dbReference type="PROSITE" id="PS50151">
    <property type="entry name" value="UVR"/>
    <property type="match status" value="1"/>
</dbReference>
<evidence type="ECO:0000313" key="9">
    <source>
        <dbReference type="EMBL" id="OGY61650.1"/>
    </source>
</evidence>
<dbReference type="CDD" id="cd10434">
    <property type="entry name" value="GIY-YIG_UvrC_Cho"/>
    <property type="match status" value="1"/>
</dbReference>
<dbReference type="InterPro" id="IPR050066">
    <property type="entry name" value="UvrABC_protein_C"/>
</dbReference>
<dbReference type="InterPro" id="IPR000305">
    <property type="entry name" value="GIY-YIG_endonuc"/>
</dbReference>
<evidence type="ECO:0000313" key="10">
    <source>
        <dbReference type="Proteomes" id="UP000176544"/>
    </source>
</evidence>
<dbReference type="Gene3D" id="4.10.860.10">
    <property type="entry name" value="UVR domain"/>
    <property type="match status" value="1"/>
</dbReference>
<dbReference type="Pfam" id="PF01541">
    <property type="entry name" value="GIY-YIG"/>
    <property type="match status" value="1"/>
</dbReference>
<dbReference type="Gene3D" id="3.30.420.340">
    <property type="entry name" value="UvrC, RNAse H endonuclease domain"/>
    <property type="match status" value="1"/>
</dbReference>
<dbReference type="InterPro" id="IPR038476">
    <property type="entry name" value="UvrC_RNase_H_dom_sf"/>
</dbReference>
<evidence type="ECO:0000256" key="4">
    <source>
        <dbReference type="ARBA" id="ARBA00022881"/>
    </source>
</evidence>
<protein>
    <recommendedName>
        <fullName evidence="11">Excinuclease ABC subunit C</fullName>
    </recommendedName>
</protein>
<dbReference type="InterPro" id="IPR035901">
    <property type="entry name" value="GIY-YIG_endonuc_sf"/>
</dbReference>
<dbReference type="InterPro" id="IPR047296">
    <property type="entry name" value="GIY-YIG_UvrC_Cho"/>
</dbReference>
<dbReference type="GO" id="GO:0009381">
    <property type="term" value="F:excinuclease ABC activity"/>
    <property type="evidence" value="ECO:0007669"/>
    <property type="project" value="InterPro"/>
</dbReference>
<dbReference type="SUPFAM" id="SSF46600">
    <property type="entry name" value="C-terminal UvrC-binding domain of UvrB"/>
    <property type="match status" value="1"/>
</dbReference>
<name>A0A1G1ZCP5_9BACT</name>
<proteinExistence type="predicted"/>
<keyword evidence="2" id="KW-0227">DNA damage</keyword>
<keyword evidence="4" id="KW-0267">Excision nuclease</keyword>
<sequence length="398" mass="45146">MNIKNLPDSPGVYLFKGARGKILYIGKAGNLKRRVSSYFQKSGDNKIEKLILEAKRIDYIKTDTTIEALILEAELIKRYEPPFNAKEKDDKSFLYVDITKNKFPQVMLSRGRSLPTTNLSKRYGPFTSASQIREALRIIRRIFPYSVHEEEKVGVMKKPCFDHQLGLCPGTCVGLADRGEYIKDIANIKLLFEGKKTRILSSLEKDMKLASKELNFERAEKLKRQIFALKHIHDVALIGDDRKSFADTSHGVKRIEGYDISNISGDSAVGSMVVSSGGVPDKDEYRKFRIKTVRGSNDVAMLTEVLYRRFNNKWRLPDLILVDGGSGQVNAILKVLRGRSLRIPVVGLAKGPTRKKNDVIGEVPSWTSLRELITVRDEAHRFAISYHKKLRSDNFVKK</sequence>
<evidence type="ECO:0000259" key="7">
    <source>
        <dbReference type="PROSITE" id="PS50164"/>
    </source>
</evidence>
<reference evidence="9 10" key="1">
    <citation type="journal article" date="2016" name="Nat. Commun.">
        <title>Thousands of microbial genomes shed light on interconnected biogeochemical processes in an aquifer system.</title>
        <authorList>
            <person name="Anantharaman K."/>
            <person name="Brown C.T."/>
            <person name="Hug L.A."/>
            <person name="Sharon I."/>
            <person name="Castelle C.J."/>
            <person name="Probst A.J."/>
            <person name="Thomas B.C."/>
            <person name="Singh A."/>
            <person name="Wilkins M.J."/>
            <person name="Karaoz U."/>
            <person name="Brodie E.L."/>
            <person name="Williams K.H."/>
            <person name="Hubbard S.S."/>
            <person name="Banfield J.F."/>
        </authorList>
    </citation>
    <scope>NUCLEOTIDE SEQUENCE [LARGE SCALE GENOMIC DNA]</scope>
</reference>
<evidence type="ECO:0000256" key="3">
    <source>
        <dbReference type="ARBA" id="ARBA00022769"/>
    </source>
</evidence>
<dbReference type="InterPro" id="IPR036876">
    <property type="entry name" value="UVR_dom_sf"/>
</dbReference>
<comment type="caution">
    <text evidence="9">The sequence shown here is derived from an EMBL/GenBank/DDBJ whole genome shotgun (WGS) entry which is preliminary data.</text>
</comment>
<evidence type="ECO:0008006" key="11">
    <source>
        <dbReference type="Google" id="ProtNLM"/>
    </source>
</evidence>
<keyword evidence="1" id="KW-0963">Cytoplasm</keyword>
<dbReference type="GO" id="GO:0006289">
    <property type="term" value="P:nucleotide-excision repair"/>
    <property type="evidence" value="ECO:0007669"/>
    <property type="project" value="InterPro"/>
</dbReference>
<dbReference type="SUPFAM" id="SSF82771">
    <property type="entry name" value="GIY-YIG endonuclease"/>
    <property type="match status" value="1"/>
</dbReference>
<accession>A0A1G1ZCP5</accession>